<organism evidence="1 2">
    <name type="scientific">Mycobacterium phage Cosmo</name>
    <dbReference type="NCBI Taxonomy" id="1567467"/>
    <lineage>
        <taxon>Viruses</taxon>
        <taxon>Duplodnaviria</taxon>
        <taxon>Heunggongvirae</taxon>
        <taxon>Uroviricota</taxon>
        <taxon>Caudoviricetes</taxon>
        <taxon>Vilmaviridae</taxon>
        <taxon>Wildcatvirus</taxon>
        <taxon>Wildcatvirus wildcat</taxon>
        <taxon>Mycobacterium virus Wildcat</taxon>
    </lineage>
</organism>
<proteinExistence type="predicted"/>
<sequence length="89" mass="10192">MGKNYWTIAYRKPRANHFKRVTDVATDWEGARGLAREVNSKHPELEVWYVTTRQAELDGYTSADDAGTILTHKGKRVRMLDTGKIGDLR</sequence>
<evidence type="ECO:0000313" key="2">
    <source>
        <dbReference type="Proteomes" id="UP000031718"/>
    </source>
</evidence>
<reference evidence="1 2" key="1">
    <citation type="submission" date="2014-10" db="EMBL/GenBank/DDBJ databases">
        <authorList>
            <person name="Mackenzie J."/>
            <person name="Lekholoane M."/>
            <person name="Leqhaoe R."/>
            <person name="Mcunu Z."/>
            <person name="Mzobe Z."/>
            <person name="Rodel H."/>
            <person name="Seagreen C."/>
            <person name="Mazeka N."/>
            <person name="Larsen M.H."/>
            <person name="Rubin E.J."/>
            <person name="Russell D.A."/>
            <person name="Guerrero C.A."/>
            <person name="Bowman C.A."/>
            <person name="Jacobs-Sera D."/>
            <person name="Hendrix R.W."/>
            <person name="Hatfull G.F."/>
        </authorList>
    </citation>
    <scope>NUCLEOTIDE SEQUENCE [LARGE SCALE GENOMIC DNA]</scope>
</reference>
<dbReference type="EMBL" id="KP027195">
    <property type="protein sequence ID" value="AJD82193.1"/>
    <property type="molecule type" value="Genomic_DNA"/>
</dbReference>
<dbReference type="Proteomes" id="UP000031718">
    <property type="component" value="Segment"/>
</dbReference>
<gene>
    <name evidence="1" type="primary">146</name>
    <name evidence="1" type="ORF">COSMO_146</name>
</gene>
<accession>A0A0B5A013</accession>
<protein>
    <submittedName>
        <fullName evidence="1">Uncharacterized protein</fullName>
    </submittedName>
</protein>
<evidence type="ECO:0000313" key="1">
    <source>
        <dbReference type="EMBL" id="AJD82193.1"/>
    </source>
</evidence>
<name>A0A0B5A013_9CAUD</name>